<dbReference type="InterPro" id="IPR006342">
    <property type="entry name" value="FkbM_mtfrase"/>
</dbReference>
<dbReference type="GeneID" id="106158598"/>
<dbReference type="InParanoid" id="A0A1S3HVP6"/>
<dbReference type="OrthoDB" id="6357215at2759"/>
<accession>A0A1S3HVP6</accession>
<proteinExistence type="predicted"/>
<dbReference type="RefSeq" id="XP_013390110.1">
    <property type="nucleotide sequence ID" value="XM_013534656.2"/>
</dbReference>
<dbReference type="AlphaFoldDB" id="A0A1S3HVP6"/>
<feature type="domain" description="Methyltransferase FkbM" evidence="2">
    <location>
        <begin position="129"/>
        <end position="276"/>
    </location>
</feature>
<evidence type="ECO:0000259" key="2">
    <source>
        <dbReference type="Pfam" id="PF05050"/>
    </source>
</evidence>
<dbReference type="GO" id="GO:0005789">
    <property type="term" value="C:endoplasmic reticulum membrane"/>
    <property type="evidence" value="ECO:0007669"/>
    <property type="project" value="TreeGrafter"/>
</dbReference>
<keyword evidence="3" id="KW-1185">Reference proteome</keyword>
<dbReference type="GO" id="GO:0005794">
    <property type="term" value="C:Golgi apparatus"/>
    <property type="evidence" value="ECO:0007669"/>
    <property type="project" value="TreeGrafter"/>
</dbReference>
<dbReference type="SUPFAM" id="SSF53335">
    <property type="entry name" value="S-adenosyl-L-methionine-dependent methyltransferases"/>
    <property type="match status" value="1"/>
</dbReference>
<dbReference type="GO" id="GO:0006888">
    <property type="term" value="P:endoplasmic reticulum to Golgi vesicle-mediated transport"/>
    <property type="evidence" value="ECO:0007669"/>
    <property type="project" value="TreeGrafter"/>
</dbReference>
<organism evidence="3 4">
    <name type="scientific">Lingula anatina</name>
    <name type="common">Brachiopod</name>
    <name type="synonym">Lingula unguis</name>
    <dbReference type="NCBI Taxonomy" id="7574"/>
    <lineage>
        <taxon>Eukaryota</taxon>
        <taxon>Metazoa</taxon>
        <taxon>Spiralia</taxon>
        <taxon>Lophotrochozoa</taxon>
        <taxon>Brachiopoda</taxon>
        <taxon>Linguliformea</taxon>
        <taxon>Lingulata</taxon>
        <taxon>Lingulida</taxon>
        <taxon>Linguloidea</taxon>
        <taxon>Lingulidae</taxon>
        <taxon>Lingula</taxon>
    </lineage>
</organism>
<dbReference type="GO" id="GO:0031902">
    <property type="term" value="C:late endosome membrane"/>
    <property type="evidence" value="ECO:0007669"/>
    <property type="project" value="TreeGrafter"/>
</dbReference>
<gene>
    <name evidence="4" type="primary">LOC106158598</name>
</gene>
<protein>
    <submittedName>
        <fullName evidence="4">Uncharacterized protein LOC106158598</fullName>
    </submittedName>
</protein>
<name>A0A1S3HVP6_LINAN</name>
<evidence type="ECO:0000313" key="4">
    <source>
        <dbReference type="RefSeq" id="XP_013390110.1"/>
    </source>
</evidence>
<dbReference type="GO" id="GO:0016197">
    <property type="term" value="P:endosomal transport"/>
    <property type="evidence" value="ECO:0007669"/>
    <property type="project" value="TreeGrafter"/>
</dbReference>
<dbReference type="PANTHER" id="PTHR34009:SF2">
    <property type="entry name" value="PROTEIN STAR"/>
    <property type="match status" value="1"/>
</dbReference>
<dbReference type="KEGG" id="lak:106158598"/>
<keyword evidence="1" id="KW-1133">Transmembrane helix</keyword>
<dbReference type="GO" id="GO:0005886">
    <property type="term" value="C:plasma membrane"/>
    <property type="evidence" value="ECO:0007669"/>
    <property type="project" value="TreeGrafter"/>
</dbReference>
<sequence length="313" mass="35976">MSFRRCTVLSNQGFTWLMLILLFVALKRMIQQPGQSTERIHSHQLASNDNPSYDIAVFREIGSREANHLDLTDPGLLGYVRRKWLYAPPPGRLGELNLTDTSKIHYSQWGQSQIVDAILRGRRGGFYVECGAWDGETNSNSLFFEKSRNWTGLLVEPDPLNFEKLSRKHRNAYLSPTCITARPTKVDFQFSKTSDAGSINPLTKKKVIGKNRMLCLPIASLLLSIGQTHVDYFSLDVESIELEILREFPWDKITVDVWTIEVHRYLPNYDATMNEIKQIFNRTGLYGKGKEIVMDIMFVRRDANTVKEIKRSK</sequence>
<dbReference type="Pfam" id="PF05050">
    <property type="entry name" value="Methyltransf_21"/>
    <property type="match status" value="1"/>
</dbReference>
<dbReference type="InterPro" id="IPR029063">
    <property type="entry name" value="SAM-dependent_MTases_sf"/>
</dbReference>
<dbReference type="Proteomes" id="UP000085678">
    <property type="component" value="Unplaced"/>
</dbReference>
<dbReference type="Gene3D" id="3.40.50.150">
    <property type="entry name" value="Vaccinia Virus protein VP39"/>
    <property type="match status" value="1"/>
</dbReference>
<keyword evidence="1" id="KW-0812">Transmembrane</keyword>
<dbReference type="PANTHER" id="PTHR34009">
    <property type="entry name" value="PROTEIN STAR"/>
    <property type="match status" value="1"/>
</dbReference>
<evidence type="ECO:0000256" key="1">
    <source>
        <dbReference type="SAM" id="Phobius"/>
    </source>
</evidence>
<keyword evidence="1" id="KW-0472">Membrane</keyword>
<reference evidence="4" key="1">
    <citation type="submission" date="2025-08" db="UniProtKB">
        <authorList>
            <consortium name="RefSeq"/>
        </authorList>
    </citation>
    <scope>IDENTIFICATION</scope>
    <source>
        <tissue evidence="4">Gonads</tissue>
    </source>
</reference>
<feature type="transmembrane region" description="Helical" evidence="1">
    <location>
        <begin position="12"/>
        <end position="30"/>
    </location>
</feature>
<evidence type="ECO:0000313" key="3">
    <source>
        <dbReference type="Proteomes" id="UP000085678"/>
    </source>
</evidence>
<dbReference type="InterPro" id="IPR053202">
    <property type="entry name" value="EGF_Rcpt_Signaling_Reg"/>
</dbReference>